<dbReference type="Pfam" id="PF02518">
    <property type="entry name" value="HATPase_c"/>
    <property type="match status" value="1"/>
</dbReference>
<gene>
    <name evidence="12" type="ORF">ACFPBZ_28625</name>
</gene>
<dbReference type="Pfam" id="PF07730">
    <property type="entry name" value="HisKA_3"/>
    <property type="match status" value="1"/>
</dbReference>
<evidence type="ECO:0000259" key="11">
    <source>
        <dbReference type="PROSITE" id="PS50109"/>
    </source>
</evidence>
<evidence type="ECO:0000256" key="6">
    <source>
        <dbReference type="ARBA" id="ARBA00022989"/>
    </source>
</evidence>
<keyword evidence="3" id="KW-0808">Transferase</keyword>
<evidence type="ECO:0000256" key="7">
    <source>
        <dbReference type="ARBA" id="ARBA00023012"/>
    </source>
</evidence>
<dbReference type="SUPFAM" id="SSF55874">
    <property type="entry name" value="ATPase domain of HSP90 chaperone/DNA topoisomerase II/histidine kinase"/>
    <property type="match status" value="1"/>
</dbReference>
<dbReference type="NCBIfam" id="NF047786">
    <property type="entry name" value="his_kin_MadS"/>
    <property type="match status" value="1"/>
</dbReference>
<feature type="domain" description="Histidine kinase" evidence="11">
    <location>
        <begin position="256"/>
        <end position="460"/>
    </location>
</feature>
<keyword evidence="8" id="KW-0472">Membrane</keyword>
<dbReference type="InterPro" id="IPR005467">
    <property type="entry name" value="His_kinase_dom"/>
</dbReference>
<dbReference type="GO" id="GO:0016301">
    <property type="term" value="F:kinase activity"/>
    <property type="evidence" value="ECO:0007669"/>
    <property type="project" value="UniProtKB-KW"/>
</dbReference>
<feature type="region of interest" description="Disordered" evidence="10">
    <location>
        <begin position="454"/>
        <end position="504"/>
    </location>
</feature>
<evidence type="ECO:0000256" key="8">
    <source>
        <dbReference type="ARBA" id="ARBA00023136"/>
    </source>
</evidence>
<evidence type="ECO:0000313" key="12">
    <source>
        <dbReference type="EMBL" id="MFC5066203.1"/>
    </source>
</evidence>
<evidence type="ECO:0000256" key="2">
    <source>
        <dbReference type="ARBA" id="ARBA00022475"/>
    </source>
</evidence>
<dbReference type="Proteomes" id="UP001595947">
    <property type="component" value="Unassembled WGS sequence"/>
</dbReference>
<dbReference type="Gene3D" id="1.20.5.1930">
    <property type="match status" value="1"/>
</dbReference>
<dbReference type="PANTHER" id="PTHR24421:SF37">
    <property type="entry name" value="SENSOR HISTIDINE KINASE NARS"/>
    <property type="match status" value="1"/>
</dbReference>
<comment type="caution">
    <text evidence="12">The sequence shown here is derived from an EMBL/GenBank/DDBJ whole genome shotgun (WGS) entry which is preliminary data.</text>
</comment>
<feature type="compositionally biased region" description="Basic and acidic residues" evidence="10">
    <location>
        <begin position="133"/>
        <end position="142"/>
    </location>
</feature>
<organism evidence="12 13">
    <name type="scientific">Actinomycetospora atypica</name>
    <dbReference type="NCBI Taxonomy" id="1290095"/>
    <lineage>
        <taxon>Bacteria</taxon>
        <taxon>Bacillati</taxon>
        <taxon>Actinomycetota</taxon>
        <taxon>Actinomycetes</taxon>
        <taxon>Pseudonocardiales</taxon>
        <taxon>Pseudonocardiaceae</taxon>
        <taxon>Actinomycetospora</taxon>
    </lineage>
</organism>
<feature type="region of interest" description="Disordered" evidence="10">
    <location>
        <begin position="133"/>
        <end position="157"/>
    </location>
</feature>
<evidence type="ECO:0000256" key="9">
    <source>
        <dbReference type="SAM" id="Coils"/>
    </source>
</evidence>
<feature type="coiled-coil region" evidence="9">
    <location>
        <begin position="217"/>
        <end position="244"/>
    </location>
</feature>
<dbReference type="Gene3D" id="3.30.450.40">
    <property type="match status" value="1"/>
</dbReference>
<evidence type="ECO:0000256" key="10">
    <source>
        <dbReference type="SAM" id="MobiDB-lite"/>
    </source>
</evidence>
<comment type="subcellular location">
    <subcellularLocation>
        <location evidence="1">Cell membrane</location>
        <topology evidence="1">Multi-pass membrane protein</topology>
    </subcellularLocation>
</comment>
<sequence>MSEPRTAARSAEPTPPDLDLLTGIRSGKPSFYVEYLASAERLRRVIHALDRISRALVRTTEGPGTLVRSVAEAAAEHLTAHWVVFALADGALPEASPRHLVLGPDLAEVPADGTGALPPFVLRHLQNVRGGVHDESDLDTARSDGPSAADTQVHSHDPHHLHVPVRLDGTVVGEIVAWTGVERRIDATDASVLRVLASQTAAALQNSALHQRTLSLYDEASRHADDLAARNEQLQRTRDALTVARQREVLDSERHRIARELHDSVTQYALSAGMQIEVVRSEIHDERQRERLETAKQLTRRAVEQLRSAIYALNHSGEHGHRTLPAMLEELSTVHMPSDLRVEVRIEGRPVSLPATAERSLFRVAGEALFNAAVHAQASVAVVRLSFRRDRLVLSVADDGTGDPEQVRRTLKVAAANDIDGTHRGLANMAERAREYGGTLVVQRARQGGIRVQVSVPLPIEARPTPDPSTGPDPSGSTGTGPASAGEDAPSGTEGPATDLGSTP</sequence>
<keyword evidence="6" id="KW-1133">Transmembrane helix</keyword>
<keyword evidence="4" id="KW-0812">Transmembrane</keyword>
<keyword evidence="9" id="KW-0175">Coiled coil</keyword>
<dbReference type="SMART" id="SM00387">
    <property type="entry name" value="HATPase_c"/>
    <property type="match status" value="1"/>
</dbReference>
<dbReference type="InterPro" id="IPR003594">
    <property type="entry name" value="HATPase_dom"/>
</dbReference>
<name>A0ABV9YTS3_9PSEU</name>
<dbReference type="InterPro" id="IPR050482">
    <property type="entry name" value="Sensor_HK_TwoCompSys"/>
</dbReference>
<feature type="compositionally biased region" description="Low complexity" evidence="10">
    <location>
        <begin position="472"/>
        <end position="486"/>
    </location>
</feature>
<evidence type="ECO:0000256" key="3">
    <source>
        <dbReference type="ARBA" id="ARBA00022679"/>
    </source>
</evidence>
<dbReference type="SUPFAM" id="SSF55781">
    <property type="entry name" value="GAF domain-like"/>
    <property type="match status" value="1"/>
</dbReference>
<dbReference type="InterPro" id="IPR036890">
    <property type="entry name" value="HATPase_C_sf"/>
</dbReference>
<dbReference type="RefSeq" id="WP_378039516.1">
    <property type="nucleotide sequence ID" value="NZ_JBHSIV010000062.1"/>
</dbReference>
<dbReference type="CDD" id="cd16917">
    <property type="entry name" value="HATPase_UhpB-NarQ-NarX-like"/>
    <property type="match status" value="1"/>
</dbReference>
<evidence type="ECO:0000256" key="4">
    <source>
        <dbReference type="ARBA" id="ARBA00022692"/>
    </source>
</evidence>
<dbReference type="InterPro" id="IPR011712">
    <property type="entry name" value="Sig_transdc_His_kin_sub3_dim/P"/>
</dbReference>
<dbReference type="Gene3D" id="3.30.565.10">
    <property type="entry name" value="Histidine kinase-like ATPase, C-terminal domain"/>
    <property type="match status" value="1"/>
</dbReference>
<evidence type="ECO:0000313" key="13">
    <source>
        <dbReference type="Proteomes" id="UP001595947"/>
    </source>
</evidence>
<evidence type="ECO:0000256" key="1">
    <source>
        <dbReference type="ARBA" id="ARBA00004651"/>
    </source>
</evidence>
<dbReference type="PANTHER" id="PTHR24421">
    <property type="entry name" value="NITRATE/NITRITE SENSOR PROTEIN NARX-RELATED"/>
    <property type="match status" value="1"/>
</dbReference>
<keyword evidence="2" id="KW-1003">Cell membrane</keyword>
<keyword evidence="5 12" id="KW-0418">Kinase</keyword>
<evidence type="ECO:0000256" key="5">
    <source>
        <dbReference type="ARBA" id="ARBA00022777"/>
    </source>
</evidence>
<accession>A0ABV9YTS3</accession>
<reference evidence="13" key="1">
    <citation type="journal article" date="2019" name="Int. J. Syst. Evol. Microbiol.">
        <title>The Global Catalogue of Microorganisms (GCM) 10K type strain sequencing project: providing services to taxonomists for standard genome sequencing and annotation.</title>
        <authorList>
            <consortium name="The Broad Institute Genomics Platform"/>
            <consortium name="The Broad Institute Genome Sequencing Center for Infectious Disease"/>
            <person name="Wu L."/>
            <person name="Ma J."/>
        </authorList>
    </citation>
    <scope>NUCLEOTIDE SEQUENCE [LARGE SCALE GENOMIC DNA]</scope>
    <source>
        <strain evidence="13">CGMCC 4.7093</strain>
    </source>
</reference>
<keyword evidence="7" id="KW-0902">Two-component regulatory system</keyword>
<keyword evidence="13" id="KW-1185">Reference proteome</keyword>
<dbReference type="EMBL" id="JBHSIV010000062">
    <property type="protein sequence ID" value="MFC5066203.1"/>
    <property type="molecule type" value="Genomic_DNA"/>
</dbReference>
<dbReference type="InterPro" id="IPR029016">
    <property type="entry name" value="GAF-like_dom_sf"/>
</dbReference>
<protein>
    <submittedName>
        <fullName evidence="12">Histidine kinase</fullName>
    </submittedName>
</protein>
<dbReference type="PROSITE" id="PS50109">
    <property type="entry name" value="HIS_KIN"/>
    <property type="match status" value="1"/>
</dbReference>
<feature type="region of interest" description="Disordered" evidence="10">
    <location>
        <begin position="1"/>
        <end position="20"/>
    </location>
</feature>
<proteinExistence type="predicted"/>